<dbReference type="AlphaFoldDB" id="A0A448XS87"/>
<accession>A0A448XS87</accession>
<comment type="caution">
    <text evidence="2">The sequence shown here is derived from an EMBL/GenBank/DDBJ whole genome shotgun (WGS) entry which is preliminary data.</text>
</comment>
<evidence type="ECO:0000313" key="2">
    <source>
        <dbReference type="EMBL" id="VEL43734.1"/>
    </source>
</evidence>
<feature type="compositionally biased region" description="Acidic residues" evidence="1">
    <location>
        <begin position="388"/>
        <end position="401"/>
    </location>
</feature>
<keyword evidence="3" id="KW-1185">Reference proteome</keyword>
<feature type="compositionally biased region" description="Low complexity" evidence="1">
    <location>
        <begin position="206"/>
        <end position="224"/>
    </location>
</feature>
<evidence type="ECO:0000313" key="3">
    <source>
        <dbReference type="Proteomes" id="UP000784294"/>
    </source>
</evidence>
<dbReference type="EMBL" id="CAAALY010284556">
    <property type="protein sequence ID" value="VEL43734.1"/>
    <property type="molecule type" value="Genomic_DNA"/>
</dbReference>
<proteinExistence type="predicted"/>
<reference evidence="2" key="1">
    <citation type="submission" date="2018-11" db="EMBL/GenBank/DDBJ databases">
        <authorList>
            <consortium name="Pathogen Informatics"/>
        </authorList>
    </citation>
    <scope>NUCLEOTIDE SEQUENCE</scope>
</reference>
<dbReference type="Proteomes" id="UP000784294">
    <property type="component" value="Unassembled WGS sequence"/>
</dbReference>
<sequence length="401" mass="43307">MVFSLCSRGRQTSARSQSSSTWTATVWRSVRLSSAGLARLMAGLTRYSLPPDCPVRACQSAAACPFDAAAFTFGLSVRARAVPVCPCARLAAKRPSLSSDGQPRISPIRTQTCMHACKQARTRTRTHTQARRLADIPAGRGAGRRASRQAGDQAGRQADTRMAQSALPRVRAEAWTDRGALRPASQAEKARAHERERERGLTVTERGGSNSAISSSIRSTCSPATRRRHRSGHVSVAVFPMSLLHAASMDLIKPIMELGAEKTRLRTINGIFEAACVSGRPEAKSADDESLLAADGSAGKENDQQGNGVGDEEEEEDDDEDDEEEEEEEGEEDEDADDDDDDDDDDEGEGEGEGEVEAEVEGEGEEGEGAEVEDEVVLAEVDEKVGLEEAEEVEEEEEEEE</sequence>
<feature type="compositionally biased region" description="Basic and acidic residues" evidence="1">
    <location>
        <begin position="170"/>
        <end position="180"/>
    </location>
</feature>
<feature type="non-terminal residue" evidence="2">
    <location>
        <position position="401"/>
    </location>
</feature>
<gene>
    <name evidence="2" type="ORF">PXEA_LOCUS37174</name>
</gene>
<protein>
    <submittedName>
        <fullName evidence="2">Uncharacterized protein</fullName>
    </submittedName>
</protein>
<feature type="compositionally biased region" description="Basic and acidic residues" evidence="1">
    <location>
        <begin position="188"/>
        <end position="200"/>
    </location>
</feature>
<feature type="region of interest" description="Disordered" evidence="1">
    <location>
        <begin position="120"/>
        <end position="229"/>
    </location>
</feature>
<organism evidence="2 3">
    <name type="scientific">Protopolystoma xenopodis</name>
    <dbReference type="NCBI Taxonomy" id="117903"/>
    <lineage>
        <taxon>Eukaryota</taxon>
        <taxon>Metazoa</taxon>
        <taxon>Spiralia</taxon>
        <taxon>Lophotrochozoa</taxon>
        <taxon>Platyhelminthes</taxon>
        <taxon>Monogenea</taxon>
        <taxon>Polyopisthocotylea</taxon>
        <taxon>Polystomatidea</taxon>
        <taxon>Polystomatidae</taxon>
        <taxon>Protopolystoma</taxon>
    </lineage>
</organism>
<feature type="region of interest" description="Disordered" evidence="1">
    <location>
        <begin position="279"/>
        <end position="401"/>
    </location>
</feature>
<name>A0A448XS87_9PLAT</name>
<feature type="compositionally biased region" description="Basic residues" evidence="1">
    <location>
        <begin position="120"/>
        <end position="130"/>
    </location>
</feature>
<feature type="compositionally biased region" description="Acidic residues" evidence="1">
    <location>
        <begin position="310"/>
        <end position="377"/>
    </location>
</feature>
<feature type="compositionally biased region" description="Low complexity" evidence="1">
    <location>
        <begin position="148"/>
        <end position="157"/>
    </location>
</feature>
<evidence type="ECO:0000256" key="1">
    <source>
        <dbReference type="SAM" id="MobiDB-lite"/>
    </source>
</evidence>